<evidence type="ECO:0000256" key="5">
    <source>
        <dbReference type="SAM" id="SignalP"/>
    </source>
</evidence>
<dbReference type="AlphaFoldDB" id="A0A8H5LRK2"/>
<evidence type="ECO:0000259" key="6">
    <source>
        <dbReference type="PROSITE" id="PS51387"/>
    </source>
</evidence>
<organism evidence="7 8">
    <name type="scientific">Collybiopsis confluens</name>
    <dbReference type="NCBI Taxonomy" id="2823264"/>
    <lineage>
        <taxon>Eukaryota</taxon>
        <taxon>Fungi</taxon>
        <taxon>Dikarya</taxon>
        <taxon>Basidiomycota</taxon>
        <taxon>Agaricomycotina</taxon>
        <taxon>Agaricomycetes</taxon>
        <taxon>Agaricomycetidae</taxon>
        <taxon>Agaricales</taxon>
        <taxon>Marasmiineae</taxon>
        <taxon>Omphalotaceae</taxon>
        <taxon>Collybiopsis</taxon>
    </lineage>
</organism>
<evidence type="ECO:0000256" key="1">
    <source>
        <dbReference type="ARBA" id="ARBA00005466"/>
    </source>
</evidence>
<keyword evidence="3" id="KW-0274">FAD</keyword>
<dbReference type="PANTHER" id="PTHR42973">
    <property type="entry name" value="BINDING OXIDOREDUCTASE, PUTATIVE (AFU_ORTHOLOGUE AFUA_1G17690)-RELATED"/>
    <property type="match status" value="1"/>
</dbReference>
<sequence>MRGLSCFSVSAFIALCYCSTAQAQNSSQSPASDPLLVTATAACTQISTSLGSSKVQSTISGPLYSLGANNAWSAFNREVNFQPTCIVFVNSTHDVQIAMKAIYKNNANYAVQSGGHSGMIGWNTIQNGVLISFLNMNATSYNPKKDTITMQPGIRWGDALNILEPHGVAATNSDVGTALLLGGGLSYLSPAYGYAADTYVSLDVVLVNGDMVTATVDNKYADLFKALKGGGNRFGIVTSYEVQAVHTGRESDKHFWGGIVLYPNSSIEALLPAIAHFAHSTSDTKAVLATDFIASWTNSSNPEITVQFEMYYNGTSDAFNQSFKELLSIPHTSASLGPLSYIDMIDLVNFPSGDGNIFSGSVLQGAQANSSSSAAIEDQYLETYRLFSNFTSTFASSTELNTALLSFTPVLESQIRIGYQKGGNAISPPQGKGGFNQILFALTFNEGVDQIPALIEQGREHWIAKTPVTPGLPLFLNEADANQDILQSYGEYNFLKKTFSKYDPSSFNVKHAQGPSGL</sequence>
<keyword evidence="2" id="KW-0285">Flavoprotein</keyword>
<dbReference type="InterPro" id="IPR016169">
    <property type="entry name" value="FAD-bd_PCMH_sub2"/>
</dbReference>
<evidence type="ECO:0000256" key="2">
    <source>
        <dbReference type="ARBA" id="ARBA00022630"/>
    </source>
</evidence>
<dbReference type="SUPFAM" id="SSF56176">
    <property type="entry name" value="FAD-binding/transporter-associated domain-like"/>
    <property type="match status" value="1"/>
</dbReference>
<evidence type="ECO:0000313" key="7">
    <source>
        <dbReference type="EMBL" id="KAF5366893.1"/>
    </source>
</evidence>
<dbReference type="PROSITE" id="PS51387">
    <property type="entry name" value="FAD_PCMH"/>
    <property type="match status" value="1"/>
</dbReference>
<proteinExistence type="inferred from homology"/>
<name>A0A8H5LRK2_9AGAR</name>
<dbReference type="InterPro" id="IPR016166">
    <property type="entry name" value="FAD-bd_PCMH"/>
</dbReference>
<reference evidence="7 8" key="1">
    <citation type="journal article" date="2020" name="ISME J.">
        <title>Uncovering the hidden diversity of litter-decomposition mechanisms in mushroom-forming fungi.</title>
        <authorList>
            <person name="Floudas D."/>
            <person name="Bentzer J."/>
            <person name="Ahren D."/>
            <person name="Johansson T."/>
            <person name="Persson P."/>
            <person name="Tunlid A."/>
        </authorList>
    </citation>
    <scope>NUCLEOTIDE SEQUENCE [LARGE SCALE GENOMIC DNA]</scope>
    <source>
        <strain evidence="7 8">CBS 406.79</strain>
    </source>
</reference>
<keyword evidence="4" id="KW-0560">Oxidoreductase</keyword>
<evidence type="ECO:0000256" key="3">
    <source>
        <dbReference type="ARBA" id="ARBA00022827"/>
    </source>
</evidence>
<protein>
    <recommendedName>
        <fullName evidence="6">FAD-binding PCMH-type domain-containing protein</fullName>
    </recommendedName>
</protein>
<dbReference type="InterPro" id="IPR050416">
    <property type="entry name" value="FAD-linked_Oxidoreductase"/>
</dbReference>
<feature type="signal peptide" evidence="5">
    <location>
        <begin position="1"/>
        <end position="23"/>
    </location>
</feature>
<dbReference type="EMBL" id="JAACJN010000147">
    <property type="protein sequence ID" value="KAF5366893.1"/>
    <property type="molecule type" value="Genomic_DNA"/>
</dbReference>
<comment type="caution">
    <text evidence="7">The sequence shown here is derived from an EMBL/GenBank/DDBJ whole genome shotgun (WGS) entry which is preliminary data.</text>
</comment>
<feature type="domain" description="FAD-binding PCMH-type" evidence="6">
    <location>
        <begin position="79"/>
        <end position="247"/>
    </location>
</feature>
<dbReference type="GO" id="GO:0071949">
    <property type="term" value="F:FAD binding"/>
    <property type="evidence" value="ECO:0007669"/>
    <property type="project" value="InterPro"/>
</dbReference>
<keyword evidence="8" id="KW-1185">Reference proteome</keyword>
<evidence type="ECO:0000313" key="8">
    <source>
        <dbReference type="Proteomes" id="UP000518752"/>
    </source>
</evidence>
<accession>A0A8H5LRK2</accession>
<dbReference type="PANTHER" id="PTHR42973:SF13">
    <property type="entry name" value="FAD-BINDING PCMH-TYPE DOMAIN-CONTAINING PROTEIN"/>
    <property type="match status" value="1"/>
</dbReference>
<dbReference type="Gene3D" id="3.30.465.10">
    <property type="match status" value="1"/>
</dbReference>
<dbReference type="Proteomes" id="UP000518752">
    <property type="component" value="Unassembled WGS sequence"/>
</dbReference>
<dbReference type="Pfam" id="PF01565">
    <property type="entry name" value="FAD_binding_4"/>
    <property type="match status" value="1"/>
</dbReference>
<dbReference type="InterPro" id="IPR036318">
    <property type="entry name" value="FAD-bd_PCMH-like_sf"/>
</dbReference>
<dbReference type="GO" id="GO:0016491">
    <property type="term" value="F:oxidoreductase activity"/>
    <property type="evidence" value="ECO:0007669"/>
    <property type="project" value="UniProtKB-KW"/>
</dbReference>
<comment type="similarity">
    <text evidence="1">Belongs to the oxygen-dependent FAD-linked oxidoreductase family.</text>
</comment>
<feature type="chain" id="PRO_5034852271" description="FAD-binding PCMH-type domain-containing protein" evidence="5">
    <location>
        <begin position="24"/>
        <end position="518"/>
    </location>
</feature>
<dbReference type="InterPro" id="IPR006094">
    <property type="entry name" value="Oxid_FAD_bind_N"/>
</dbReference>
<gene>
    <name evidence="7" type="ORF">D9757_011387</name>
</gene>
<dbReference type="OrthoDB" id="2151789at2759"/>
<evidence type="ECO:0000256" key="4">
    <source>
        <dbReference type="ARBA" id="ARBA00023002"/>
    </source>
</evidence>
<keyword evidence="5" id="KW-0732">Signal</keyword>